<reference evidence="1 2" key="1">
    <citation type="journal article" date="2022" name="Nat. Genet.">
        <title>Improved pea reference genome and pan-genome highlight genomic features and evolutionary characteristics.</title>
        <authorList>
            <person name="Yang T."/>
            <person name="Liu R."/>
            <person name="Luo Y."/>
            <person name="Hu S."/>
            <person name="Wang D."/>
            <person name="Wang C."/>
            <person name="Pandey M.K."/>
            <person name="Ge S."/>
            <person name="Xu Q."/>
            <person name="Li N."/>
            <person name="Li G."/>
            <person name="Huang Y."/>
            <person name="Saxena R.K."/>
            <person name="Ji Y."/>
            <person name="Li M."/>
            <person name="Yan X."/>
            <person name="He Y."/>
            <person name="Liu Y."/>
            <person name="Wang X."/>
            <person name="Xiang C."/>
            <person name="Varshney R.K."/>
            <person name="Ding H."/>
            <person name="Gao S."/>
            <person name="Zong X."/>
        </authorList>
    </citation>
    <scope>NUCLEOTIDE SEQUENCE [LARGE SCALE GENOMIC DNA]</scope>
    <source>
        <strain evidence="1 2">cv. Zhongwan 6</strain>
    </source>
</reference>
<protein>
    <recommendedName>
        <fullName evidence="3">DUF4283 domain-containing protein</fullName>
    </recommendedName>
</protein>
<evidence type="ECO:0008006" key="3">
    <source>
        <dbReference type="Google" id="ProtNLM"/>
    </source>
</evidence>
<dbReference type="PANTHER" id="PTHR34427">
    <property type="entry name" value="DUF4283 DOMAIN PROTEIN"/>
    <property type="match status" value="1"/>
</dbReference>
<evidence type="ECO:0000313" key="1">
    <source>
        <dbReference type="EMBL" id="KAI5413648.1"/>
    </source>
</evidence>
<comment type="caution">
    <text evidence="1">The sequence shown here is derived from an EMBL/GenBank/DDBJ whole genome shotgun (WGS) entry which is preliminary data.</text>
</comment>
<name>A0A9D5ALT5_PEA</name>
<keyword evidence="2" id="KW-1185">Reference proteome</keyword>
<proteinExistence type="predicted"/>
<organism evidence="1 2">
    <name type="scientific">Pisum sativum</name>
    <name type="common">Garden pea</name>
    <name type="synonym">Lathyrus oleraceus</name>
    <dbReference type="NCBI Taxonomy" id="3888"/>
    <lineage>
        <taxon>Eukaryota</taxon>
        <taxon>Viridiplantae</taxon>
        <taxon>Streptophyta</taxon>
        <taxon>Embryophyta</taxon>
        <taxon>Tracheophyta</taxon>
        <taxon>Spermatophyta</taxon>
        <taxon>Magnoliopsida</taxon>
        <taxon>eudicotyledons</taxon>
        <taxon>Gunneridae</taxon>
        <taxon>Pentapetalae</taxon>
        <taxon>rosids</taxon>
        <taxon>fabids</taxon>
        <taxon>Fabales</taxon>
        <taxon>Fabaceae</taxon>
        <taxon>Papilionoideae</taxon>
        <taxon>50 kb inversion clade</taxon>
        <taxon>NPAAA clade</taxon>
        <taxon>Hologalegina</taxon>
        <taxon>IRL clade</taxon>
        <taxon>Fabeae</taxon>
        <taxon>Lathyrus</taxon>
    </lineage>
</organism>
<dbReference type="EMBL" id="JAMSHJ010000005">
    <property type="protein sequence ID" value="KAI5413648.1"/>
    <property type="molecule type" value="Genomic_DNA"/>
</dbReference>
<evidence type="ECO:0000313" key="2">
    <source>
        <dbReference type="Proteomes" id="UP001058974"/>
    </source>
</evidence>
<dbReference type="Gramene" id="Psat05G0799400-T1">
    <property type="protein sequence ID" value="KAI5413648.1"/>
    <property type="gene ID" value="KIW84_057994"/>
</dbReference>
<dbReference type="AlphaFoldDB" id="A0A9D5ALT5"/>
<dbReference type="Proteomes" id="UP001058974">
    <property type="component" value="Chromosome 5"/>
</dbReference>
<accession>A0A9D5ALT5</accession>
<gene>
    <name evidence="1" type="ORF">KIW84_057994</name>
</gene>
<sequence>MKDEDVARFKRAFVGCVIISEIEVGEIRDLIREGKSWWSQWFSKIREWREDDMDNERASWIRCFGIPCHAWNTDLFQFLAKMVGSFICANENTMKNECMDVARFLVKMSCAIVTNETFYVCINGKSFRIKMIEDSRTPICISVKPKGNRK</sequence>
<dbReference type="PANTHER" id="PTHR34427:SF5">
    <property type="entry name" value="DUF4283 DOMAIN-CONTAINING PROTEIN"/>
    <property type="match status" value="1"/>
</dbReference>